<evidence type="ECO:0000256" key="1">
    <source>
        <dbReference type="SAM" id="MobiDB-lite"/>
    </source>
</evidence>
<dbReference type="RefSeq" id="WP_184666361.1">
    <property type="nucleotide sequence ID" value="NZ_BAABAI010000034.1"/>
</dbReference>
<feature type="compositionally biased region" description="Low complexity" evidence="1">
    <location>
        <begin position="1"/>
        <end position="12"/>
    </location>
</feature>
<proteinExistence type="predicted"/>
<reference evidence="3 4" key="1">
    <citation type="submission" date="2020-08" db="EMBL/GenBank/DDBJ databases">
        <title>Sequencing the genomes of 1000 actinobacteria strains.</title>
        <authorList>
            <person name="Klenk H.-P."/>
        </authorList>
    </citation>
    <scope>NUCLEOTIDE SEQUENCE [LARGE SCALE GENOMIC DNA]</scope>
    <source>
        <strain evidence="3 4">DSM 45084</strain>
    </source>
</reference>
<evidence type="ECO:0000313" key="4">
    <source>
        <dbReference type="Proteomes" id="UP000542674"/>
    </source>
</evidence>
<name>A0A7W7WUC2_9PSEU</name>
<evidence type="ECO:0000313" key="3">
    <source>
        <dbReference type="EMBL" id="MBB4963602.1"/>
    </source>
</evidence>
<keyword evidence="4" id="KW-1185">Reference proteome</keyword>
<organism evidence="3 4">
    <name type="scientific">Saccharothrix violaceirubra</name>
    <dbReference type="NCBI Taxonomy" id="413306"/>
    <lineage>
        <taxon>Bacteria</taxon>
        <taxon>Bacillati</taxon>
        <taxon>Actinomycetota</taxon>
        <taxon>Actinomycetes</taxon>
        <taxon>Pseudonocardiales</taxon>
        <taxon>Pseudonocardiaceae</taxon>
        <taxon>Saccharothrix</taxon>
    </lineage>
</organism>
<evidence type="ECO:0000259" key="2">
    <source>
        <dbReference type="Pfam" id="PF04149"/>
    </source>
</evidence>
<sequence>MPATPTTTTWRTSSHSGEGPSCVEVAWRTSTHSGNGASCVEVGWHTSTHSANGQSCVEVTPTNEQVLTRDSKNPTGPALSFSTTEWRRFLHTLDR</sequence>
<gene>
    <name evidence="3" type="ORF">F4559_000961</name>
</gene>
<comment type="caution">
    <text evidence="3">The sequence shown here is derived from an EMBL/GenBank/DDBJ whole genome shotgun (WGS) entry which is preliminary data.</text>
</comment>
<dbReference type="Pfam" id="PF04149">
    <property type="entry name" value="DUF397"/>
    <property type="match status" value="1"/>
</dbReference>
<dbReference type="AlphaFoldDB" id="A0A7W7WUC2"/>
<feature type="region of interest" description="Disordered" evidence="1">
    <location>
        <begin position="1"/>
        <end position="21"/>
    </location>
</feature>
<feature type="domain" description="DUF397" evidence="2">
    <location>
        <begin position="43"/>
        <end position="92"/>
    </location>
</feature>
<dbReference type="Proteomes" id="UP000542674">
    <property type="component" value="Unassembled WGS sequence"/>
</dbReference>
<protein>
    <recommendedName>
        <fullName evidence="2">DUF397 domain-containing protein</fullName>
    </recommendedName>
</protein>
<dbReference type="InterPro" id="IPR007278">
    <property type="entry name" value="DUF397"/>
</dbReference>
<accession>A0A7W7WUC2</accession>
<dbReference type="EMBL" id="JACHJS010000001">
    <property type="protein sequence ID" value="MBB4963602.1"/>
    <property type="molecule type" value="Genomic_DNA"/>
</dbReference>